<dbReference type="PROSITE" id="PS51093">
    <property type="entry name" value="PTS_EIIA_TYPE_1"/>
    <property type="match status" value="1"/>
</dbReference>
<keyword evidence="6" id="KW-0598">Phosphotransferase system</keyword>
<dbReference type="EMBL" id="JQCL01000029">
    <property type="protein sequence ID" value="KRO14019.1"/>
    <property type="molecule type" value="Genomic_DNA"/>
</dbReference>
<dbReference type="STRING" id="942150.IV64_GL001855"/>
<evidence type="ECO:0000256" key="8">
    <source>
        <dbReference type="SAM" id="SignalP"/>
    </source>
</evidence>
<evidence type="ECO:0000313" key="11">
    <source>
        <dbReference type="Proteomes" id="UP000051783"/>
    </source>
</evidence>
<evidence type="ECO:0000256" key="3">
    <source>
        <dbReference type="ARBA" id="ARBA00022448"/>
    </source>
</evidence>
<dbReference type="RefSeq" id="WP_057705632.1">
    <property type="nucleotide sequence ID" value="NZ_JQCL01000029.1"/>
</dbReference>
<dbReference type="PATRIC" id="fig|942150.3.peg.1929"/>
<evidence type="ECO:0000256" key="6">
    <source>
        <dbReference type="ARBA" id="ARBA00022683"/>
    </source>
</evidence>
<dbReference type="Proteomes" id="UP000051783">
    <property type="component" value="Unassembled WGS sequence"/>
</dbReference>
<dbReference type="GO" id="GO:0009401">
    <property type="term" value="P:phosphoenolpyruvate-dependent sugar phosphotransferase system"/>
    <property type="evidence" value="ECO:0007669"/>
    <property type="project" value="UniProtKB-KW"/>
</dbReference>
<keyword evidence="4" id="KW-0762">Sugar transport</keyword>
<evidence type="ECO:0000256" key="7">
    <source>
        <dbReference type="ARBA" id="ARBA00022777"/>
    </source>
</evidence>
<evidence type="ECO:0000256" key="2">
    <source>
        <dbReference type="ARBA" id="ARBA00004651"/>
    </source>
</evidence>
<evidence type="ECO:0000259" key="9">
    <source>
        <dbReference type="PROSITE" id="PS51093"/>
    </source>
</evidence>
<gene>
    <name evidence="10" type="ORF">IV64_GL001855</name>
</gene>
<dbReference type="FunFam" id="2.70.70.10:FF:000001">
    <property type="entry name" value="PTS system glucose-specific IIA component"/>
    <property type="match status" value="1"/>
</dbReference>
<feature type="signal peptide" evidence="8">
    <location>
        <begin position="1"/>
        <end position="28"/>
    </location>
</feature>
<proteinExistence type="predicted"/>
<protein>
    <submittedName>
        <fullName evidence="10">Glucose pts, eiia</fullName>
    </submittedName>
</protein>
<dbReference type="PROSITE" id="PS00371">
    <property type="entry name" value="PTS_EIIA_TYPE_1_HIS"/>
    <property type="match status" value="1"/>
</dbReference>
<dbReference type="AlphaFoldDB" id="A0A0R2MRG0"/>
<reference evidence="10 11" key="1">
    <citation type="journal article" date="2015" name="Genome Announc.">
        <title>Expanding the biotechnology potential of lactobacilli through comparative genomics of 213 strains and associated genera.</title>
        <authorList>
            <person name="Sun Z."/>
            <person name="Harris H.M."/>
            <person name="McCann A."/>
            <person name="Guo C."/>
            <person name="Argimon S."/>
            <person name="Zhang W."/>
            <person name="Yang X."/>
            <person name="Jeffery I.B."/>
            <person name="Cooney J.C."/>
            <person name="Kagawa T.F."/>
            <person name="Liu W."/>
            <person name="Song Y."/>
            <person name="Salvetti E."/>
            <person name="Wrobel A."/>
            <person name="Rasinkangas P."/>
            <person name="Parkhill J."/>
            <person name="Rea M.C."/>
            <person name="O'Sullivan O."/>
            <person name="Ritari J."/>
            <person name="Douillard F.P."/>
            <person name="Paul Ross R."/>
            <person name="Yang R."/>
            <person name="Briner A.E."/>
            <person name="Felis G.E."/>
            <person name="de Vos W.M."/>
            <person name="Barrangou R."/>
            <person name="Klaenhammer T.R."/>
            <person name="Caufield P.W."/>
            <person name="Cui Y."/>
            <person name="Zhang H."/>
            <person name="O'Toole P.W."/>
        </authorList>
    </citation>
    <scope>NUCLEOTIDE SEQUENCE [LARGE SCALE GENOMIC DNA]</scope>
    <source>
        <strain evidence="10 11">LMG 26013</strain>
    </source>
</reference>
<keyword evidence="7" id="KW-0418">Kinase</keyword>
<dbReference type="PANTHER" id="PTHR45008">
    <property type="entry name" value="PTS SYSTEM GLUCOSE-SPECIFIC EIIA COMPONENT"/>
    <property type="match status" value="1"/>
</dbReference>
<keyword evidence="8" id="KW-0732">Signal</keyword>
<dbReference type="InterPro" id="IPR050890">
    <property type="entry name" value="PTS_EIIA_component"/>
</dbReference>
<dbReference type="Gene3D" id="2.70.70.10">
    <property type="entry name" value="Glucose Permease (Domain IIA)"/>
    <property type="match status" value="1"/>
</dbReference>
<dbReference type="OrthoDB" id="9769191at2"/>
<keyword evidence="11" id="KW-1185">Reference proteome</keyword>
<evidence type="ECO:0000256" key="4">
    <source>
        <dbReference type="ARBA" id="ARBA00022597"/>
    </source>
</evidence>
<evidence type="ECO:0000256" key="5">
    <source>
        <dbReference type="ARBA" id="ARBA00022679"/>
    </source>
</evidence>
<name>A0A0R2MRG0_9LACO</name>
<dbReference type="InterPro" id="IPR011055">
    <property type="entry name" value="Dup_hybrid_motif"/>
</dbReference>
<feature type="chain" id="PRO_5006420665" evidence="8">
    <location>
        <begin position="29"/>
        <end position="160"/>
    </location>
</feature>
<feature type="domain" description="PTS EIIA type-1" evidence="9">
    <location>
        <begin position="29"/>
        <end position="133"/>
    </location>
</feature>
<dbReference type="PANTHER" id="PTHR45008:SF1">
    <property type="entry name" value="PTS SYSTEM GLUCOSE-SPECIFIC EIIA COMPONENT"/>
    <property type="match status" value="1"/>
</dbReference>
<dbReference type="NCBIfam" id="TIGR00830">
    <property type="entry name" value="PTBA"/>
    <property type="match status" value="1"/>
</dbReference>
<dbReference type="GO" id="GO:0005737">
    <property type="term" value="C:cytoplasm"/>
    <property type="evidence" value="ECO:0007669"/>
    <property type="project" value="UniProtKB-SubCell"/>
</dbReference>
<comment type="subcellular location">
    <subcellularLocation>
        <location evidence="2">Cell membrane</location>
        <topology evidence="2">Multi-pass membrane protein</topology>
    </subcellularLocation>
    <subcellularLocation>
        <location evidence="1">Cytoplasm</location>
    </subcellularLocation>
</comment>
<dbReference type="InterPro" id="IPR001127">
    <property type="entry name" value="PTS_EIIA_1_perm"/>
</dbReference>
<evidence type="ECO:0000256" key="1">
    <source>
        <dbReference type="ARBA" id="ARBA00004496"/>
    </source>
</evidence>
<keyword evidence="5" id="KW-0808">Transferase</keyword>
<evidence type="ECO:0000313" key="10">
    <source>
        <dbReference type="EMBL" id="KRO14019.1"/>
    </source>
</evidence>
<dbReference type="GO" id="GO:0005886">
    <property type="term" value="C:plasma membrane"/>
    <property type="evidence" value="ECO:0007669"/>
    <property type="project" value="UniProtKB-SubCell"/>
</dbReference>
<keyword evidence="3" id="KW-0813">Transport</keyword>
<comment type="caution">
    <text evidence="10">The sequence shown here is derived from an EMBL/GenBank/DDBJ whole genome shotgun (WGS) entry which is preliminary data.</text>
</comment>
<dbReference type="GO" id="GO:0016301">
    <property type="term" value="F:kinase activity"/>
    <property type="evidence" value="ECO:0007669"/>
    <property type="project" value="UniProtKB-KW"/>
</dbReference>
<sequence length="160" mass="16421">MFGFKKKKTAVALNAVASGQLMPITAVADPVFSQKMMGDGFAIDPTDGTITAPADGEIKTVADTKHAVMLTTKDGLELMLHLGLDTVELKGAPFDVQVQVGDQVTAGQPLVQMDLAAVKAAGKSTTVIVVVTNMDLVDQLDVAAAGPVTASSPVASVTLK</sequence>
<dbReference type="Pfam" id="PF00358">
    <property type="entry name" value="PTS_EIIA_1"/>
    <property type="match status" value="1"/>
</dbReference>
<organism evidence="10 11">
    <name type="scientific">Lactiplantibacillus xiangfangensis</name>
    <dbReference type="NCBI Taxonomy" id="942150"/>
    <lineage>
        <taxon>Bacteria</taxon>
        <taxon>Bacillati</taxon>
        <taxon>Bacillota</taxon>
        <taxon>Bacilli</taxon>
        <taxon>Lactobacillales</taxon>
        <taxon>Lactobacillaceae</taxon>
        <taxon>Lactiplantibacillus</taxon>
    </lineage>
</organism>
<accession>A0A0R2MRG0</accession>
<dbReference type="SUPFAM" id="SSF51261">
    <property type="entry name" value="Duplicated hybrid motif"/>
    <property type="match status" value="1"/>
</dbReference>